<organism evidence="6">
    <name type="scientific">Caenorhabditis brenneri</name>
    <name type="common">Nematode worm</name>
    <dbReference type="NCBI Taxonomy" id="135651"/>
    <lineage>
        <taxon>Eukaryota</taxon>
        <taxon>Metazoa</taxon>
        <taxon>Ecdysozoa</taxon>
        <taxon>Nematoda</taxon>
        <taxon>Chromadorea</taxon>
        <taxon>Rhabditida</taxon>
        <taxon>Rhabditina</taxon>
        <taxon>Rhabditomorpha</taxon>
        <taxon>Rhabditoidea</taxon>
        <taxon>Rhabditidae</taxon>
        <taxon>Peloderinae</taxon>
        <taxon>Caenorhabditis</taxon>
    </lineage>
</organism>
<dbReference type="HOGENOM" id="CLU_2814697_0_0_1"/>
<protein>
    <submittedName>
        <fullName evidence="5">Uncharacterized protein</fullName>
    </submittedName>
</protein>
<keyword evidence="2" id="KW-0227">DNA damage</keyword>
<dbReference type="GO" id="GO:0051382">
    <property type="term" value="P:kinetochore assembly"/>
    <property type="evidence" value="ECO:0007669"/>
    <property type="project" value="InterPro"/>
</dbReference>
<dbReference type="CDD" id="cd22921">
    <property type="entry name" value="HFD_CENP-X"/>
    <property type="match status" value="1"/>
</dbReference>
<dbReference type="FunCoup" id="G0P5M1">
    <property type="interactions" value="37"/>
</dbReference>
<proteinExistence type="inferred from homology"/>
<dbReference type="InterPro" id="IPR018552">
    <property type="entry name" value="CENP-X"/>
</dbReference>
<evidence type="ECO:0000313" key="5">
    <source>
        <dbReference type="EMBL" id="EGT45519.1"/>
    </source>
</evidence>
<keyword evidence="6" id="KW-1185">Reference proteome</keyword>
<keyword evidence="3" id="KW-0238">DNA-binding</keyword>
<evidence type="ECO:0000256" key="1">
    <source>
        <dbReference type="ARBA" id="ARBA00009359"/>
    </source>
</evidence>
<dbReference type="Pfam" id="PF09415">
    <property type="entry name" value="CENP-X"/>
    <property type="match status" value="1"/>
</dbReference>
<sequence>MLTVARRGKKRINLEPDALAAVAALINILAQETFARAAQSAANTGDRKVTRDHLRKIIAQIMLDFAV</sequence>
<evidence type="ECO:0000256" key="3">
    <source>
        <dbReference type="ARBA" id="ARBA00023125"/>
    </source>
</evidence>
<dbReference type="InParanoid" id="G0P5M1"/>
<evidence type="ECO:0000256" key="4">
    <source>
        <dbReference type="ARBA" id="ARBA00023204"/>
    </source>
</evidence>
<dbReference type="AlphaFoldDB" id="G0P5M1"/>
<accession>G0P5M1</accession>
<keyword evidence="4" id="KW-0234">DNA repair</keyword>
<comment type="similarity">
    <text evidence="1">Belongs to the CENP-X/MHF2 family.</text>
</comment>
<gene>
    <name evidence="5" type="ORF">CAEBREN_31855</name>
</gene>
<dbReference type="Proteomes" id="UP000008068">
    <property type="component" value="Unassembled WGS sequence"/>
</dbReference>
<dbReference type="eggNOG" id="ENOG502TICM">
    <property type="taxonomic scope" value="Eukaryota"/>
</dbReference>
<dbReference type="Gene3D" id="6.10.130.30">
    <property type="match status" value="1"/>
</dbReference>
<dbReference type="GO" id="GO:0006281">
    <property type="term" value="P:DNA repair"/>
    <property type="evidence" value="ECO:0007669"/>
    <property type="project" value="UniProtKB-KW"/>
</dbReference>
<dbReference type="OrthoDB" id="2500381at2759"/>
<reference evidence="6" key="1">
    <citation type="submission" date="2011-07" db="EMBL/GenBank/DDBJ databases">
        <authorList>
            <consortium name="Caenorhabditis brenneri Sequencing and Analysis Consortium"/>
            <person name="Wilson R.K."/>
        </authorList>
    </citation>
    <scope>NUCLEOTIDE SEQUENCE [LARGE SCALE GENOMIC DNA]</scope>
    <source>
        <strain evidence="6">PB2801</strain>
    </source>
</reference>
<evidence type="ECO:0000313" key="6">
    <source>
        <dbReference type="Proteomes" id="UP000008068"/>
    </source>
</evidence>
<name>G0P5M1_CAEBE</name>
<dbReference type="EMBL" id="GL380085">
    <property type="protein sequence ID" value="EGT45519.1"/>
    <property type="molecule type" value="Genomic_DNA"/>
</dbReference>
<dbReference type="GO" id="GO:0003677">
    <property type="term" value="F:DNA binding"/>
    <property type="evidence" value="ECO:0007669"/>
    <property type="project" value="UniProtKB-KW"/>
</dbReference>
<evidence type="ECO:0000256" key="2">
    <source>
        <dbReference type="ARBA" id="ARBA00022763"/>
    </source>
</evidence>